<name>W5KH36_ASTMX</name>
<keyword evidence="9" id="KW-0564">Palmitate</keyword>
<keyword evidence="2" id="KW-1003">Cell membrane</keyword>
<dbReference type="Proteomes" id="UP000018467">
    <property type="component" value="Unassembled WGS sequence"/>
</dbReference>
<keyword evidence="7" id="KW-1064">Adaptive immunity</keyword>
<keyword evidence="11" id="KW-0325">Glycoprotein</keyword>
<dbReference type="PANTHER" id="PTHR10441:SF2">
    <property type="entry name" value="T-CELL SURFACE GLYCOPROTEIN CD8 ALPHA CHAIN"/>
    <property type="match status" value="1"/>
</dbReference>
<dbReference type="PROSITE" id="PS50835">
    <property type="entry name" value="IG_LIKE"/>
    <property type="match status" value="1"/>
</dbReference>
<proteinExistence type="predicted"/>
<dbReference type="GO" id="GO:0005886">
    <property type="term" value="C:plasma membrane"/>
    <property type="evidence" value="ECO:0007669"/>
    <property type="project" value="UniProtKB-SubCell"/>
</dbReference>
<dbReference type="InParanoid" id="W5KH36"/>
<sequence length="224" mass="24977">MKSSGLLVLLLLICGGSSEVVKDGEFKEIVCDPKEPGQNLFWFHLKENGMMEFIGAFTSEIGTKKTEVNEKKYDITKMKNKKLILNSFNKKEDSGSYICMVIKGSTLHFGQVVKLQGTPDPVQIPTPIQTTRAAKDLTTKQTVLCEKSEKGKTTPSVSAVLGCELMILIPLAAGSGLLLIALIITILYCNHIRTRRCPHHYKRHHQNRPAGHRPLPNKAEFYPM</sequence>
<evidence type="ECO:0000256" key="8">
    <source>
        <dbReference type="ARBA" id="ARBA00023136"/>
    </source>
</evidence>
<keyword evidence="12" id="KW-0449">Lipoprotein</keyword>
<keyword evidence="19" id="KW-1185">Reference proteome</keyword>
<feature type="signal peptide" evidence="16">
    <location>
        <begin position="1"/>
        <end position="18"/>
    </location>
</feature>
<evidence type="ECO:0000313" key="18">
    <source>
        <dbReference type="Ensembl" id="ENSAMXP00000006898.2"/>
    </source>
</evidence>
<dbReference type="InterPro" id="IPR015468">
    <property type="entry name" value="CD8_asu"/>
</dbReference>
<feature type="compositionally biased region" description="Basic residues" evidence="14">
    <location>
        <begin position="201"/>
        <end position="211"/>
    </location>
</feature>
<evidence type="ECO:0000259" key="17">
    <source>
        <dbReference type="PROSITE" id="PS50835"/>
    </source>
</evidence>
<feature type="chain" id="PRO_5017446211" evidence="16">
    <location>
        <begin position="19"/>
        <end position="224"/>
    </location>
</feature>
<evidence type="ECO:0000256" key="12">
    <source>
        <dbReference type="ARBA" id="ARBA00023288"/>
    </source>
</evidence>
<dbReference type="CDD" id="cd00099">
    <property type="entry name" value="IgV"/>
    <property type="match status" value="1"/>
</dbReference>
<evidence type="ECO:0000256" key="2">
    <source>
        <dbReference type="ARBA" id="ARBA00022475"/>
    </source>
</evidence>
<keyword evidence="4 16" id="KW-0732">Signal</keyword>
<evidence type="ECO:0000256" key="3">
    <source>
        <dbReference type="ARBA" id="ARBA00022692"/>
    </source>
</evidence>
<evidence type="ECO:0000256" key="15">
    <source>
        <dbReference type="SAM" id="Phobius"/>
    </source>
</evidence>
<evidence type="ECO:0000256" key="1">
    <source>
        <dbReference type="ARBA" id="ARBA00004251"/>
    </source>
</evidence>
<reference evidence="19" key="1">
    <citation type="submission" date="2013-03" db="EMBL/GenBank/DDBJ databases">
        <authorList>
            <person name="Jeffery W."/>
            <person name="Warren W."/>
            <person name="Wilson R.K."/>
        </authorList>
    </citation>
    <scope>NUCLEOTIDE SEQUENCE</scope>
    <source>
        <strain evidence="19">female</strain>
    </source>
</reference>
<dbReference type="PANTHER" id="PTHR10441">
    <property type="entry name" value="CD8 ALPHA CHAIN"/>
    <property type="match status" value="1"/>
</dbReference>
<evidence type="ECO:0000313" key="19">
    <source>
        <dbReference type="Proteomes" id="UP000018467"/>
    </source>
</evidence>
<feature type="transmembrane region" description="Helical" evidence="15">
    <location>
        <begin position="165"/>
        <end position="189"/>
    </location>
</feature>
<keyword evidence="6 15" id="KW-1133">Transmembrane helix</keyword>
<dbReference type="HOGENOM" id="CLU_1264115_0_0_1"/>
<feature type="region of interest" description="Disordered" evidence="14">
    <location>
        <begin position="201"/>
        <end position="224"/>
    </location>
</feature>
<evidence type="ECO:0000256" key="14">
    <source>
        <dbReference type="SAM" id="MobiDB-lite"/>
    </source>
</evidence>
<dbReference type="STRING" id="7994.ENSAMXP00000006898"/>
<reference evidence="18" key="3">
    <citation type="submission" date="2025-08" db="UniProtKB">
        <authorList>
            <consortium name="Ensembl"/>
        </authorList>
    </citation>
    <scope>IDENTIFICATION</scope>
</reference>
<protein>
    <submittedName>
        <fullName evidence="18">T-cell surface glycoprotein CD8 beta chain-like</fullName>
    </submittedName>
</protein>
<keyword evidence="5" id="KW-0391">Immunity</keyword>
<organism evidence="18 19">
    <name type="scientific">Astyanax mexicanus</name>
    <name type="common">Blind cave fish</name>
    <name type="synonym">Astyanax fasciatus mexicanus</name>
    <dbReference type="NCBI Taxonomy" id="7994"/>
    <lineage>
        <taxon>Eukaryota</taxon>
        <taxon>Metazoa</taxon>
        <taxon>Chordata</taxon>
        <taxon>Craniata</taxon>
        <taxon>Vertebrata</taxon>
        <taxon>Euteleostomi</taxon>
        <taxon>Actinopterygii</taxon>
        <taxon>Neopterygii</taxon>
        <taxon>Teleostei</taxon>
        <taxon>Ostariophysi</taxon>
        <taxon>Characiformes</taxon>
        <taxon>Characoidei</taxon>
        <taxon>Acestrorhamphidae</taxon>
        <taxon>Acestrorhamphinae</taxon>
        <taxon>Astyanax</taxon>
    </lineage>
</organism>
<keyword evidence="10" id="KW-1015">Disulfide bond</keyword>
<dbReference type="SUPFAM" id="SSF48726">
    <property type="entry name" value="Immunoglobulin"/>
    <property type="match status" value="1"/>
</dbReference>
<evidence type="ECO:0000256" key="16">
    <source>
        <dbReference type="SAM" id="SignalP"/>
    </source>
</evidence>
<dbReference type="GeneTree" id="ENSGT00510000050969"/>
<dbReference type="Ensembl" id="ENSAMXT00000006898.2">
    <property type="protein sequence ID" value="ENSAMXP00000006898.2"/>
    <property type="gene ID" value="ENSAMXG00000006723.2"/>
</dbReference>
<accession>W5KH36</accession>
<dbReference type="InterPro" id="IPR036179">
    <property type="entry name" value="Ig-like_dom_sf"/>
</dbReference>
<dbReference type="FunCoup" id="W5KH36">
    <property type="interactions" value="212"/>
</dbReference>
<dbReference type="InterPro" id="IPR007110">
    <property type="entry name" value="Ig-like_dom"/>
</dbReference>
<keyword evidence="8 15" id="KW-0472">Membrane</keyword>
<evidence type="ECO:0000256" key="5">
    <source>
        <dbReference type="ARBA" id="ARBA00022859"/>
    </source>
</evidence>
<evidence type="ECO:0000256" key="10">
    <source>
        <dbReference type="ARBA" id="ARBA00023157"/>
    </source>
</evidence>
<feature type="domain" description="Ig-like" evidence="17">
    <location>
        <begin position="1"/>
        <end position="101"/>
    </location>
</feature>
<dbReference type="Bgee" id="ENSAMXG00000006723">
    <property type="expression patterns" value="Expressed in zone of skin and 12 other cell types or tissues"/>
</dbReference>
<evidence type="ECO:0000256" key="6">
    <source>
        <dbReference type="ARBA" id="ARBA00022989"/>
    </source>
</evidence>
<reference evidence="19" key="2">
    <citation type="journal article" date="2014" name="Nat. Commun.">
        <title>The cavefish genome reveals candidate genes for eye loss.</title>
        <authorList>
            <person name="McGaugh S.E."/>
            <person name="Gross J.B."/>
            <person name="Aken B."/>
            <person name="Blin M."/>
            <person name="Borowsky R."/>
            <person name="Chalopin D."/>
            <person name="Hinaux H."/>
            <person name="Jeffery W.R."/>
            <person name="Keene A."/>
            <person name="Ma L."/>
            <person name="Minx P."/>
            <person name="Murphy D."/>
            <person name="O'Quin K.E."/>
            <person name="Retaux S."/>
            <person name="Rohner N."/>
            <person name="Searle S.M."/>
            <person name="Stahl B.A."/>
            <person name="Tabin C."/>
            <person name="Volff J.N."/>
            <person name="Yoshizawa M."/>
            <person name="Warren W.C."/>
        </authorList>
    </citation>
    <scope>NUCLEOTIDE SEQUENCE [LARGE SCALE GENOMIC DNA]</scope>
    <source>
        <strain evidence="19">female</strain>
    </source>
</reference>
<comment type="subcellular location">
    <subcellularLocation>
        <location evidence="1">Cell membrane</location>
        <topology evidence="1">Single-pass type I membrane protein</topology>
    </subcellularLocation>
</comment>
<dbReference type="GO" id="GO:0002250">
    <property type="term" value="P:adaptive immune response"/>
    <property type="evidence" value="ECO:0007669"/>
    <property type="project" value="UniProtKB-KW"/>
</dbReference>
<evidence type="ECO:0000256" key="13">
    <source>
        <dbReference type="ARBA" id="ARBA00023319"/>
    </source>
</evidence>
<reference evidence="18" key="4">
    <citation type="submission" date="2025-09" db="UniProtKB">
        <authorList>
            <consortium name="Ensembl"/>
        </authorList>
    </citation>
    <scope>IDENTIFICATION</scope>
</reference>
<evidence type="ECO:0000256" key="7">
    <source>
        <dbReference type="ARBA" id="ARBA00023130"/>
    </source>
</evidence>
<dbReference type="AlphaFoldDB" id="W5KH36"/>
<dbReference type="Gene3D" id="2.60.40.10">
    <property type="entry name" value="Immunoglobulins"/>
    <property type="match status" value="1"/>
</dbReference>
<evidence type="ECO:0000256" key="9">
    <source>
        <dbReference type="ARBA" id="ARBA00023139"/>
    </source>
</evidence>
<evidence type="ECO:0000256" key="4">
    <source>
        <dbReference type="ARBA" id="ARBA00022729"/>
    </source>
</evidence>
<keyword evidence="13" id="KW-0393">Immunoglobulin domain</keyword>
<keyword evidence="3 15" id="KW-0812">Transmembrane</keyword>
<evidence type="ECO:0000256" key="11">
    <source>
        <dbReference type="ARBA" id="ARBA00023180"/>
    </source>
</evidence>
<dbReference type="InterPro" id="IPR013783">
    <property type="entry name" value="Ig-like_fold"/>
</dbReference>